<evidence type="ECO:0000313" key="1">
    <source>
        <dbReference type="EMBL" id="OJH50113.1"/>
    </source>
</evidence>
<accession>A0A1L9C6H1</accession>
<dbReference type="Proteomes" id="UP000278252">
    <property type="component" value="Unassembled WGS sequence"/>
</dbReference>
<reference evidence="3" key="2">
    <citation type="submission" date="2017-04" db="EMBL/GenBank/DDBJ databases">
        <authorList>
            <person name="Afonso C.L."/>
            <person name="Miller P.J."/>
            <person name="Scott M.A."/>
            <person name="Spackman E."/>
            <person name="Goraichik I."/>
            <person name="Dimitrov K.M."/>
            <person name="Suarez D.L."/>
            <person name="Swayne D.E."/>
        </authorList>
    </citation>
    <scope>NUCLEOTIDE SEQUENCE [LARGE SCALE GENOMIC DNA]</scope>
    <source>
        <strain evidence="3">FDF-1</strain>
    </source>
</reference>
<dbReference type="InterPro" id="IPR021734">
    <property type="entry name" value="DUF3303"/>
</dbReference>
<protein>
    <submittedName>
        <fullName evidence="2">DUF3303 domain-containing protein</fullName>
    </submittedName>
</protein>
<dbReference type="OrthoDB" id="104545at2157"/>
<evidence type="ECO:0000313" key="2">
    <source>
        <dbReference type="EMBL" id="RNI13103.1"/>
    </source>
</evidence>
<reference evidence="2 6" key="4">
    <citation type="submission" date="2018-10" db="EMBL/GenBank/DDBJ databases">
        <title>Cultivation of a novel Methanohalophilus strain from Kebrit Deep of the Red Sea and a genomic comparison of members of the genus Methanohalophilus.</title>
        <authorList>
            <person name="Guan Y."/>
            <person name="Ngugi D.K."/>
            <person name="Stingl U."/>
        </authorList>
    </citation>
    <scope>NUCLEOTIDE SEQUENCE [LARGE SCALE GENOMIC DNA]</scope>
    <source>
        <strain evidence="2 6">DSM 7471</strain>
    </source>
</reference>
<dbReference type="AlphaFoldDB" id="A0A1L9C6H1"/>
<proteinExistence type="predicted"/>
<evidence type="ECO:0000313" key="3">
    <source>
        <dbReference type="EMBL" id="SMH31371.1"/>
    </source>
</evidence>
<dbReference type="EMBL" id="RJJH01000001">
    <property type="protein sequence ID" value="RNI13103.1"/>
    <property type="molecule type" value="Genomic_DNA"/>
</dbReference>
<evidence type="ECO:0000313" key="5">
    <source>
        <dbReference type="Proteomes" id="UP000193969"/>
    </source>
</evidence>
<gene>
    <name evidence="2" type="ORF">EFE41_00490</name>
    <name evidence="1" type="ORF">MPF_0908</name>
    <name evidence="3" type="ORF">SAMN06264941_0441</name>
</gene>
<evidence type="ECO:0000313" key="4">
    <source>
        <dbReference type="Proteomes" id="UP000185713"/>
    </source>
</evidence>
<dbReference type="EMBL" id="JWTK01000002">
    <property type="protein sequence ID" value="OJH50113.1"/>
    <property type="molecule type" value="Genomic_DNA"/>
</dbReference>
<keyword evidence="5" id="KW-1185">Reference proteome</keyword>
<dbReference type="RefSeq" id="WP_072359403.1">
    <property type="nucleotide sequence ID" value="NZ_FXBN01000001.1"/>
</dbReference>
<name>A0A1L9C6H1_9EURY</name>
<dbReference type="Proteomes" id="UP000193969">
    <property type="component" value="Unassembled WGS sequence"/>
</dbReference>
<organism evidence="1 4">
    <name type="scientific">Methanohalophilus portucalensis FDF-1</name>
    <dbReference type="NCBI Taxonomy" id="523843"/>
    <lineage>
        <taxon>Archaea</taxon>
        <taxon>Methanobacteriati</taxon>
        <taxon>Methanobacteriota</taxon>
        <taxon>Stenosarchaea group</taxon>
        <taxon>Methanomicrobia</taxon>
        <taxon>Methanosarcinales</taxon>
        <taxon>Methanosarcinaceae</taxon>
        <taxon>Methanohalophilus</taxon>
    </lineage>
</organism>
<sequence length="88" mass="10319">MIFMDIIKWDPKDNEKVIKNYVEWEWPEGVKVINEWTDLSACRYVAVVDVEDSKSFAAAAVPWKGLCQIETFPVMETGKFMQMMSEYM</sequence>
<dbReference type="Proteomes" id="UP000185713">
    <property type="component" value="Unassembled WGS sequence"/>
</dbReference>
<dbReference type="EMBL" id="FXBN01000001">
    <property type="protein sequence ID" value="SMH31371.1"/>
    <property type="molecule type" value="Genomic_DNA"/>
</dbReference>
<evidence type="ECO:0000313" key="6">
    <source>
        <dbReference type="Proteomes" id="UP000278252"/>
    </source>
</evidence>
<reference evidence="5" key="3">
    <citation type="submission" date="2017-04" db="EMBL/GenBank/DDBJ databases">
        <authorList>
            <person name="Varghese N."/>
            <person name="Submissions S."/>
        </authorList>
    </citation>
    <scope>NUCLEOTIDE SEQUENCE [LARGE SCALE GENOMIC DNA]</scope>
    <source>
        <strain evidence="5">FDF-1</strain>
    </source>
</reference>
<reference evidence="1 4" key="1">
    <citation type="submission" date="2014-12" db="EMBL/GenBank/DDBJ databases">
        <title>The genome sequence of Methanohalophilus portucalensis strain FDF1.</title>
        <authorList>
            <person name="Lai M.-C."/>
            <person name="Lai S.-J."/>
        </authorList>
    </citation>
    <scope>NUCLEOTIDE SEQUENCE [LARGE SCALE GENOMIC DNA]</scope>
    <source>
        <strain evidence="1 4">FDF-1</strain>
    </source>
</reference>
<dbReference type="Pfam" id="PF11746">
    <property type="entry name" value="DUF3303"/>
    <property type="match status" value="1"/>
</dbReference>